<evidence type="ECO:0008006" key="3">
    <source>
        <dbReference type="Google" id="ProtNLM"/>
    </source>
</evidence>
<dbReference type="RefSeq" id="WP_083912771.1">
    <property type="nucleotide sequence ID" value="NZ_BAQD01000139.1"/>
</dbReference>
<reference evidence="1" key="1">
    <citation type="submission" date="2013-04" db="EMBL/GenBank/DDBJ databases">
        <title>The genome sequencing project of 58 acetic acid bacteria.</title>
        <authorList>
            <person name="Okamoto-Kainuma A."/>
            <person name="Ishikawa M."/>
            <person name="Umino S."/>
            <person name="Koizumi Y."/>
            <person name="Shiwa Y."/>
            <person name="Yoshikawa H."/>
            <person name="Matsutani M."/>
            <person name="Matsushita K."/>
        </authorList>
    </citation>
    <scope>NUCLEOTIDE SEQUENCE</scope>
    <source>
        <strain evidence="1">DSM 15669</strain>
    </source>
</reference>
<dbReference type="Proteomes" id="UP001062901">
    <property type="component" value="Unassembled WGS sequence"/>
</dbReference>
<dbReference type="PROSITE" id="PS51257">
    <property type="entry name" value="PROKAR_LIPOPROTEIN"/>
    <property type="match status" value="1"/>
</dbReference>
<evidence type="ECO:0000313" key="1">
    <source>
        <dbReference type="EMBL" id="GBQ08712.1"/>
    </source>
</evidence>
<organism evidence="1 2">
    <name type="scientific">Saccharibacter floricola DSM 15669</name>
    <dbReference type="NCBI Taxonomy" id="1123227"/>
    <lineage>
        <taxon>Bacteria</taxon>
        <taxon>Pseudomonadati</taxon>
        <taxon>Pseudomonadota</taxon>
        <taxon>Alphaproteobacteria</taxon>
        <taxon>Acetobacterales</taxon>
        <taxon>Acetobacteraceae</taxon>
        <taxon>Saccharibacter</taxon>
    </lineage>
</organism>
<protein>
    <recommendedName>
        <fullName evidence="3">Lipoprotein</fullName>
    </recommendedName>
</protein>
<gene>
    <name evidence="1" type="ORF">AA15669_1875</name>
</gene>
<name>A0ABQ0P4D2_9PROT</name>
<sequence length="82" mass="9244">MKSILLYTSLLTLTSCAPTRYTPLCPAVVHYTIQEDKQAATELRSHPDLQKISEMLRDYGNERNEIITICPNSASHRPKATP</sequence>
<evidence type="ECO:0000313" key="2">
    <source>
        <dbReference type="Proteomes" id="UP001062901"/>
    </source>
</evidence>
<keyword evidence="2" id="KW-1185">Reference proteome</keyword>
<comment type="caution">
    <text evidence="1">The sequence shown here is derived from an EMBL/GenBank/DDBJ whole genome shotgun (WGS) entry which is preliminary data.</text>
</comment>
<proteinExistence type="predicted"/>
<accession>A0ABQ0P4D2</accession>
<dbReference type="EMBL" id="BAQD01000139">
    <property type="protein sequence ID" value="GBQ08712.1"/>
    <property type="molecule type" value="Genomic_DNA"/>
</dbReference>